<evidence type="ECO:0000313" key="1">
    <source>
        <dbReference type="EMBL" id="QGR05400.1"/>
    </source>
</evidence>
<dbReference type="EMBL" id="CP024636">
    <property type="protein sequence ID" value="QGR05400.1"/>
    <property type="molecule type" value="Genomic_DNA"/>
</dbReference>
<name>A0AAP9H263_9GAMM</name>
<dbReference type="KEGG" id="ppho:CTZ24_02860"/>
<organism evidence="1 2">
    <name type="scientific">Pantoea phytobeneficialis</name>
    <dbReference type="NCBI Taxonomy" id="2052056"/>
    <lineage>
        <taxon>Bacteria</taxon>
        <taxon>Pseudomonadati</taxon>
        <taxon>Pseudomonadota</taxon>
        <taxon>Gammaproteobacteria</taxon>
        <taxon>Enterobacterales</taxon>
        <taxon>Erwiniaceae</taxon>
        <taxon>Pantoea</taxon>
    </lineage>
</organism>
<accession>A0AAP9H263</accession>
<evidence type="ECO:0000313" key="2">
    <source>
        <dbReference type="Proteomes" id="UP000424872"/>
    </source>
</evidence>
<gene>
    <name evidence="1" type="ORF">CTZ24_02860</name>
</gene>
<dbReference type="AlphaFoldDB" id="A0AAP9H263"/>
<sequence>MMKPQKVTDRENAGEQEIAERQAQTLNRYGSASKLSRRQQAPV</sequence>
<proteinExistence type="predicted"/>
<protein>
    <submittedName>
        <fullName evidence="1">Transcriptional regulator</fullName>
    </submittedName>
</protein>
<dbReference type="Proteomes" id="UP000424872">
    <property type="component" value="Chromosome"/>
</dbReference>
<reference evidence="2" key="1">
    <citation type="submission" date="2017-11" db="EMBL/GenBank/DDBJ databases">
        <title>Genome sequence of Pantoea sp. MSR2.</title>
        <authorList>
            <person name="Nascimento F.X."/>
        </authorList>
    </citation>
    <scope>NUCLEOTIDE SEQUENCE [LARGE SCALE GENOMIC DNA]</scope>
    <source>
        <strain evidence="2">MSR2</strain>
    </source>
</reference>